<dbReference type="Proteomes" id="UP000295621">
    <property type="component" value="Unassembled WGS sequence"/>
</dbReference>
<evidence type="ECO:0000256" key="1">
    <source>
        <dbReference type="SAM" id="Phobius"/>
    </source>
</evidence>
<evidence type="ECO:0000313" key="3">
    <source>
        <dbReference type="Proteomes" id="UP000295621"/>
    </source>
</evidence>
<gene>
    <name evidence="2" type="ORF">E1212_10310</name>
</gene>
<feature type="transmembrane region" description="Helical" evidence="1">
    <location>
        <begin position="35"/>
        <end position="55"/>
    </location>
</feature>
<reference evidence="2 3" key="1">
    <citation type="submission" date="2019-02" db="EMBL/GenBank/DDBJ databases">
        <title>Draft genome sequences of novel Actinobacteria.</title>
        <authorList>
            <person name="Sahin N."/>
            <person name="Ay H."/>
            <person name="Saygin H."/>
        </authorList>
    </citation>
    <scope>NUCLEOTIDE SEQUENCE [LARGE SCALE GENOMIC DNA]</scope>
    <source>
        <strain evidence="2 3">KC603</strain>
    </source>
</reference>
<evidence type="ECO:0000313" key="2">
    <source>
        <dbReference type="EMBL" id="TDC51994.1"/>
    </source>
</evidence>
<dbReference type="AlphaFoldDB" id="A0A4R4RR01"/>
<keyword evidence="1" id="KW-1133">Transmembrane helix</keyword>
<keyword evidence="1" id="KW-0472">Membrane</keyword>
<dbReference type="OrthoDB" id="3388334at2"/>
<feature type="transmembrane region" description="Helical" evidence="1">
    <location>
        <begin position="6"/>
        <end position="23"/>
    </location>
</feature>
<keyword evidence="3" id="KW-1185">Reference proteome</keyword>
<name>A0A4R4RR01_9ACTN</name>
<keyword evidence="1" id="KW-0812">Transmembrane</keyword>
<dbReference type="EMBL" id="SMKL01000018">
    <property type="protein sequence ID" value="TDC51994.1"/>
    <property type="molecule type" value="Genomic_DNA"/>
</dbReference>
<feature type="transmembrane region" description="Helical" evidence="1">
    <location>
        <begin position="167"/>
        <end position="188"/>
    </location>
</feature>
<sequence length="190" mass="18854">MTVAAVILLCVAAVAGGVAWYLVEHARRPEASTRVWLAGAAVPIVLVAAAALFGLGGDPAGTALLNVARVAAVVTAITGGSLVATSLLRVADRSTGVIDDGDSTGDASANVSDPQTLRGGTSIGALERLAVAVTILAGWPEGIAVVLGGKGIGRFPELSQSAAAERFIIGTLASVLWAVASVGVVFTLQS</sequence>
<organism evidence="2 3">
    <name type="scientific">Jiangella ureilytica</name>
    <dbReference type="NCBI Taxonomy" id="2530374"/>
    <lineage>
        <taxon>Bacteria</taxon>
        <taxon>Bacillati</taxon>
        <taxon>Actinomycetota</taxon>
        <taxon>Actinomycetes</taxon>
        <taxon>Jiangellales</taxon>
        <taxon>Jiangellaceae</taxon>
        <taxon>Jiangella</taxon>
    </lineage>
</organism>
<comment type="caution">
    <text evidence="2">The sequence shown here is derived from an EMBL/GenBank/DDBJ whole genome shotgun (WGS) entry which is preliminary data.</text>
</comment>
<feature type="transmembrane region" description="Helical" evidence="1">
    <location>
        <begin position="67"/>
        <end position="88"/>
    </location>
</feature>
<protein>
    <submittedName>
        <fullName evidence="2">Uncharacterized protein</fullName>
    </submittedName>
</protein>
<dbReference type="RefSeq" id="WP_131981985.1">
    <property type="nucleotide sequence ID" value="NZ_SMKL01000018.1"/>
</dbReference>
<accession>A0A4R4RR01</accession>
<proteinExistence type="predicted"/>